<accession>A0AAV3TXF0</accession>
<evidence type="ECO:0000313" key="2">
    <source>
        <dbReference type="Proteomes" id="UP001409585"/>
    </source>
</evidence>
<sequence>MPIRLPENAVKSDPKKLVDKNQNLIHTELMKVTSHTQRDQGEWILHSLMVEGCDVPFKFKRKDNYQNLKGARVNLTYYPAHESVAGIEFEYMKVVRIKRG</sequence>
<evidence type="ECO:0000313" key="1">
    <source>
        <dbReference type="EMBL" id="GAA4930521.1"/>
    </source>
</evidence>
<keyword evidence="2" id="KW-1185">Reference proteome</keyword>
<comment type="caution">
    <text evidence="1">The sequence shown here is derived from an EMBL/GenBank/DDBJ whole genome shotgun (WGS) entry which is preliminary data.</text>
</comment>
<dbReference type="AlphaFoldDB" id="A0AAV3TXF0"/>
<reference evidence="2" key="1">
    <citation type="journal article" date="2019" name="Int. J. Syst. Evol. Microbiol.">
        <title>The Global Catalogue of Microorganisms (GCM) 10K type strain sequencing project: providing services to taxonomists for standard genome sequencing and annotation.</title>
        <authorList>
            <consortium name="The Broad Institute Genomics Platform"/>
            <consortium name="The Broad Institute Genome Sequencing Center for Infectious Disease"/>
            <person name="Wu L."/>
            <person name="Ma J."/>
        </authorList>
    </citation>
    <scope>NUCLEOTIDE SEQUENCE [LARGE SCALE GENOMIC DNA]</scope>
    <source>
        <strain evidence="2">JCM 19134</strain>
    </source>
</reference>
<dbReference type="Proteomes" id="UP001409585">
    <property type="component" value="Unassembled WGS sequence"/>
</dbReference>
<gene>
    <name evidence="1" type="ORF">GCM10025791_03020</name>
</gene>
<proteinExistence type="predicted"/>
<dbReference type="EMBL" id="BAABLX010000003">
    <property type="protein sequence ID" value="GAA4930521.1"/>
    <property type="molecule type" value="Genomic_DNA"/>
</dbReference>
<protein>
    <submittedName>
        <fullName evidence="1">Uncharacterized protein</fullName>
    </submittedName>
</protein>
<name>A0AAV3TXF0_9ALTE</name>
<organism evidence="1 2">
    <name type="scientific">Halioxenophilus aromaticivorans</name>
    <dbReference type="NCBI Taxonomy" id="1306992"/>
    <lineage>
        <taxon>Bacteria</taxon>
        <taxon>Pseudomonadati</taxon>
        <taxon>Pseudomonadota</taxon>
        <taxon>Gammaproteobacteria</taxon>
        <taxon>Alteromonadales</taxon>
        <taxon>Alteromonadaceae</taxon>
        <taxon>Halioxenophilus</taxon>
    </lineage>
</organism>